<dbReference type="EMBL" id="CAJNOR010017703">
    <property type="protein sequence ID" value="CAF1687670.1"/>
    <property type="molecule type" value="Genomic_DNA"/>
</dbReference>
<keyword evidence="1" id="KW-1133">Transmembrane helix</keyword>
<protein>
    <recommendedName>
        <fullName evidence="2">Methyltransferase type 11 domain-containing protein</fullName>
    </recommendedName>
</protein>
<dbReference type="InterPro" id="IPR029063">
    <property type="entry name" value="SAM-dependent_MTases_sf"/>
</dbReference>
<reference evidence="3" key="1">
    <citation type="submission" date="2021-02" db="EMBL/GenBank/DDBJ databases">
        <authorList>
            <person name="Nowell W R."/>
        </authorList>
    </citation>
    <scope>NUCLEOTIDE SEQUENCE</scope>
</reference>
<keyword evidence="4" id="KW-1185">Reference proteome</keyword>
<dbReference type="PANTHER" id="PTHR45036:SF1">
    <property type="entry name" value="METHYLTRANSFERASE LIKE 7A"/>
    <property type="match status" value="1"/>
</dbReference>
<evidence type="ECO:0000259" key="2">
    <source>
        <dbReference type="Pfam" id="PF08241"/>
    </source>
</evidence>
<comment type="caution">
    <text evidence="3">The sequence shown here is derived from an EMBL/GenBank/DDBJ whole genome shotgun (WGS) entry which is preliminary data.</text>
</comment>
<sequence>IRDDQVDAVVSTLTLSSCKDVNQALREVRRILKPGGIFIYMENIRSSNVFFAFIQYLCLPLYRFLFGISLVRNIPEYIERAHFLGGITQHVFVAHVIGRELVYSTWYG</sequence>
<dbReference type="Pfam" id="PF08241">
    <property type="entry name" value="Methyltransf_11"/>
    <property type="match status" value="1"/>
</dbReference>
<evidence type="ECO:0000313" key="4">
    <source>
        <dbReference type="Proteomes" id="UP000663828"/>
    </source>
</evidence>
<dbReference type="Proteomes" id="UP000663828">
    <property type="component" value="Unassembled WGS sequence"/>
</dbReference>
<dbReference type="AlphaFoldDB" id="A0A816HN57"/>
<dbReference type="GO" id="GO:0008757">
    <property type="term" value="F:S-adenosylmethionine-dependent methyltransferase activity"/>
    <property type="evidence" value="ECO:0007669"/>
    <property type="project" value="InterPro"/>
</dbReference>
<keyword evidence="1" id="KW-0472">Membrane</keyword>
<feature type="domain" description="Methyltransferase type 11" evidence="2">
    <location>
        <begin position="2"/>
        <end position="39"/>
    </location>
</feature>
<organism evidence="3 4">
    <name type="scientific">Adineta ricciae</name>
    <name type="common">Rotifer</name>
    <dbReference type="NCBI Taxonomy" id="249248"/>
    <lineage>
        <taxon>Eukaryota</taxon>
        <taxon>Metazoa</taxon>
        <taxon>Spiralia</taxon>
        <taxon>Gnathifera</taxon>
        <taxon>Rotifera</taxon>
        <taxon>Eurotatoria</taxon>
        <taxon>Bdelloidea</taxon>
        <taxon>Adinetida</taxon>
        <taxon>Adinetidae</taxon>
        <taxon>Adineta</taxon>
    </lineage>
</organism>
<feature type="non-terminal residue" evidence="3">
    <location>
        <position position="1"/>
    </location>
</feature>
<evidence type="ECO:0000313" key="3">
    <source>
        <dbReference type="EMBL" id="CAF1687670.1"/>
    </source>
</evidence>
<dbReference type="InterPro" id="IPR052356">
    <property type="entry name" value="Thiol_S-MT"/>
</dbReference>
<keyword evidence="1" id="KW-0812">Transmembrane</keyword>
<feature type="transmembrane region" description="Helical" evidence="1">
    <location>
        <begin position="49"/>
        <end position="71"/>
    </location>
</feature>
<proteinExistence type="predicted"/>
<dbReference type="InterPro" id="IPR013216">
    <property type="entry name" value="Methyltransf_11"/>
</dbReference>
<name>A0A816HN57_ADIRI</name>
<gene>
    <name evidence="3" type="ORF">XAT740_LOCUS62504</name>
</gene>
<feature type="non-terminal residue" evidence="3">
    <location>
        <position position="108"/>
    </location>
</feature>
<dbReference type="PANTHER" id="PTHR45036">
    <property type="entry name" value="METHYLTRANSFERASE LIKE 7B"/>
    <property type="match status" value="1"/>
</dbReference>
<evidence type="ECO:0000256" key="1">
    <source>
        <dbReference type="SAM" id="Phobius"/>
    </source>
</evidence>
<accession>A0A816HN57</accession>
<dbReference type="SUPFAM" id="SSF53335">
    <property type="entry name" value="S-adenosyl-L-methionine-dependent methyltransferases"/>
    <property type="match status" value="1"/>
</dbReference>
<dbReference type="Gene3D" id="3.40.50.150">
    <property type="entry name" value="Vaccinia Virus protein VP39"/>
    <property type="match status" value="1"/>
</dbReference>